<evidence type="ECO:0000313" key="2">
    <source>
        <dbReference type="WBParaSite" id="nRc.2.0.1.t47698-RA"/>
    </source>
</evidence>
<proteinExistence type="predicted"/>
<reference evidence="2" key="1">
    <citation type="submission" date="2022-11" db="UniProtKB">
        <authorList>
            <consortium name="WormBaseParasite"/>
        </authorList>
    </citation>
    <scope>IDENTIFICATION</scope>
</reference>
<organism evidence="1 2">
    <name type="scientific">Romanomermis culicivorax</name>
    <name type="common">Nematode worm</name>
    <dbReference type="NCBI Taxonomy" id="13658"/>
    <lineage>
        <taxon>Eukaryota</taxon>
        <taxon>Metazoa</taxon>
        <taxon>Ecdysozoa</taxon>
        <taxon>Nematoda</taxon>
        <taxon>Enoplea</taxon>
        <taxon>Dorylaimia</taxon>
        <taxon>Mermithida</taxon>
        <taxon>Mermithoidea</taxon>
        <taxon>Mermithidae</taxon>
        <taxon>Romanomermis</taxon>
    </lineage>
</organism>
<dbReference type="Proteomes" id="UP000887565">
    <property type="component" value="Unplaced"/>
</dbReference>
<evidence type="ECO:0000313" key="1">
    <source>
        <dbReference type="Proteomes" id="UP000887565"/>
    </source>
</evidence>
<keyword evidence="1" id="KW-1185">Reference proteome</keyword>
<sequence length="181" mass="20203">MPTSLMSAINEVTSSRRMTASVIKYLQTEHAKKTNRKSLYHALGQSLMEPKVLAQLKELEKAKKAKSTNMCRVFCIQWAIYKKKYKKDWVCCDEHDGWICFKCLAADFDPTLFSTIENLILLLLITAIEIEKTTTRASAVLGVFARLSSRTLFASWTFGAWESGLPGVAAVARLALTSGTS</sequence>
<accession>A0A915LBG8</accession>
<protein>
    <submittedName>
        <fullName evidence="2">Uncharacterized protein</fullName>
    </submittedName>
</protein>
<dbReference type="AlphaFoldDB" id="A0A915LBG8"/>
<name>A0A915LBG8_ROMCU</name>
<dbReference type="WBParaSite" id="nRc.2.0.1.t47698-RA">
    <property type="protein sequence ID" value="nRc.2.0.1.t47698-RA"/>
    <property type="gene ID" value="nRc.2.0.1.g47698"/>
</dbReference>